<evidence type="ECO:0000256" key="3">
    <source>
        <dbReference type="ARBA" id="ARBA00022553"/>
    </source>
</evidence>
<dbReference type="PROSITE" id="PS50109">
    <property type="entry name" value="HIS_KIN"/>
    <property type="match status" value="1"/>
</dbReference>
<dbReference type="SMART" id="SM00086">
    <property type="entry name" value="PAC"/>
    <property type="match status" value="1"/>
</dbReference>
<dbReference type="SUPFAM" id="SSF52172">
    <property type="entry name" value="CheY-like"/>
    <property type="match status" value="1"/>
</dbReference>
<organism evidence="8 9">
    <name type="scientific">Metarhizobium album</name>
    <dbReference type="NCBI Taxonomy" id="2182425"/>
    <lineage>
        <taxon>Bacteria</taxon>
        <taxon>Pseudomonadati</taxon>
        <taxon>Pseudomonadota</taxon>
        <taxon>Alphaproteobacteria</taxon>
        <taxon>Hyphomicrobiales</taxon>
        <taxon>Rhizobiaceae</taxon>
        <taxon>Metarhizobium</taxon>
    </lineage>
</organism>
<dbReference type="RefSeq" id="WP_109456275.1">
    <property type="nucleotide sequence ID" value="NZ_QFBC01000001.1"/>
</dbReference>
<dbReference type="Gene3D" id="1.10.287.130">
    <property type="match status" value="1"/>
</dbReference>
<dbReference type="InterPro" id="IPR001789">
    <property type="entry name" value="Sig_transdc_resp-reg_receiver"/>
</dbReference>
<evidence type="ECO:0000259" key="7">
    <source>
        <dbReference type="PROSITE" id="PS50113"/>
    </source>
</evidence>
<evidence type="ECO:0000313" key="8">
    <source>
        <dbReference type="EMBL" id="PWE57758.1"/>
    </source>
</evidence>
<dbReference type="PROSITE" id="PS50110">
    <property type="entry name" value="RESPONSE_REGULATORY"/>
    <property type="match status" value="1"/>
</dbReference>
<name>A0A2U2DWQ4_9HYPH</name>
<dbReference type="EC" id="2.7.13.3" evidence="2"/>
<dbReference type="OrthoDB" id="9796100at2"/>
<dbReference type="PANTHER" id="PTHR43065:SF42">
    <property type="entry name" value="TWO-COMPONENT SENSOR PPRA"/>
    <property type="match status" value="1"/>
</dbReference>
<dbReference type="InterPro" id="IPR003594">
    <property type="entry name" value="HATPase_dom"/>
</dbReference>
<keyword evidence="3 4" id="KW-0597">Phosphoprotein</keyword>
<evidence type="ECO:0000313" key="9">
    <source>
        <dbReference type="Proteomes" id="UP000245252"/>
    </source>
</evidence>
<dbReference type="Pfam" id="PF00512">
    <property type="entry name" value="HisKA"/>
    <property type="match status" value="1"/>
</dbReference>
<dbReference type="InterPro" id="IPR004358">
    <property type="entry name" value="Sig_transdc_His_kin-like_C"/>
</dbReference>
<dbReference type="Proteomes" id="UP000245252">
    <property type="component" value="Unassembled WGS sequence"/>
</dbReference>
<feature type="domain" description="Histidine kinase" evidence="5">
    <location>
        <begin position="296"/>
        <end position="515"/>
    </location>
</feature>
<dbReference type="Pfam" id="PF00072">
    <property type="entry name" value="Response_reg"/>
    <property type="match status" value="1"/>
</dbReference>
<dbReference type="SMART" id="SM00448">
    <property type="entry name" value="REC"/>
    <property type="match status" value="1"/>
</dbReference>
<comment type="catalytic activity">
    <reaction evidence="1">
        <text>ATP + protein L-histidine = ADP + protein N-phospho-L-histidine.</text>
        <dbReference type="EC" id="2.7.13.3"/>
    </reaction>
</comment>
<dbReference type="SMART" id="SM00387">
    <property type="entry name" value="HATPase_c"/>
    <property type="match status" value="1"/>
</dbReference>
<keyword evidence="8" id="KW-0418">Kinase</keyword>
<dbReference type="Gene3D" id="3.30.565.10">
    <property type="entry name" value="Histidine kinase-like ATPase, C-terminal domain"/>
    <property type="match status" value="1"/>
</dbReference>
<sequence>MSARVASRFPEFLDALGDAVLFAVMADEALCPNDLTPIHNWVLSQPGWSDLPFIVLTAKGEGPERDLAAARLTEVLGHVFFLERPFHATTFVSAARSAQKNRRRQYEARARMEEMRENELTLKTALLAGRLGTWELDPQTWNLTASDGFKSVFGRGPADTLTYDDLLRSVHPDDRARVRENVLHTLETCEDYLIEYRTVWPDGSPHWAEVRGRVVRSRSGTPSRLVGVASDITERRLEQEWQLRQKEILEERVTESTAELWEVQVTMVAEVAQRERAEEQLRQSQKLEAIGQLTGGVAHDFNNLLMAVMGNLDLLRKHLADDPKALRLIEAALQGARRGASLTQRLLAFARRQELKVEAVDLAALVENMRELLNRSVGGDVEISVRLPKDLPPALADSNQVELALLNLVVNSRDAMPEGGTIRIGLREEPDARPHEDLPAGAYLCLSVTDNGKGMDEETLHRAIEPFFSTKDIGKGTGLGLSMIHGLALQLKGAFVLSSVAGKGTTAELWLPAGTRAVRQAPKVLPEETGSAAKPAKILVVDDDLLIAMSTVDMLEDLGHQVMEANSGVQALELIGKDRDIELVITDYSMPGLNGAQLFEAARGLRPDLPFLLATGYADLPPGSGLSLPRLSKPYTQDQLSREIAKILR</sequence>
<evidence type="ECO:0000256" key="2">
    <source>
        <dbReference type="ARBA" id="ARBA00012438"/>
    </source>
</evidence>
<dbReference type="InterPro" id="IPR000700">
    <property type="entry name" value="PAS-assoc_C"/>
</dbReference>
<dbReference type="SUPFAM" id="SSF47384">
    <property type="entry name" value="Homodimeric domain of signal transducing histidine kinase"/>
    <property type="match status" value="1"/>
</dbReference>
<dbReference type="InterPro" id="IPR036097">
    <property type="entry name" value="HisK_dim/P_sf"/>
</dbReference>
<dbReference type="Gene3D" id="3.30.450.20">
    <property type="entry name" value="PAS domain"/>
    <property type="match status" value="1"/>
</dbReference>
<comment type="caution">
    <text evidence="8">The sequence shown here is derived from an EMBL/GenBank/DDBJ whole genome shotgun (WGS) entry which is preliminary data.</text>
</comment>
<dbReference type="NCBIfam" id="TIGR00229">
    <property type="entry name" value="sensory_box"/>
    <property type="match status" value="1"/>
</dbReference>
<gene>
    <name evidence="8" type="ORF">DEM27_00710</name>
</gene>
<dbReference type="InterPro" id="IPR005467">
    <property type="entry name" value="His_kinase_dom"/>
</dbReference>
<dbReference type="InterPro" id="IPR000014">
    <property type="entry name" value="PAS"/>
</dbReference>
<dbReference type="Pfam" id="PF02518">
    <property type="entry name" value="HATPase_c"/>
    <property type="match status" value="1"/>
</dbReference>
<dbReference type="InterPro" id="IPR011006">
    <property type="entry name" value="CheY-like_superfamily"/>
</dbReference>
<dbReference type="CDD" id="cd00130">
    <property type="entry name" value="PAS"/>
    <property type="match status" value="1"/>
</dbReference>
<dbReference type="InterPro" id="IPR003661">
    <property type="entry name" value="HisK_dim/P_dom"/>
</dbReference>
<dbReference type="InterPro" id="IPR036890">
    <property type="entry name" value="HATPase_C_sf"/>
</dbReference>
<dbReference type="AlphaFoldDB" id="A0A2U2DWQ4"/>
<dbReference type="Pfam" id="PF08447">
    <property type="entry name" value="PAS_3"/>
    <property type="match status" value="1"/>
</dbReference>
<evidence type="ECO:0000259" key="6">
    <source>
        <dbReference type="PROSITE" id="PS50110"/>
    </source>
</evidence>
<dbReference type="InterPro" id="IPR001610">
    <property type="entry name" value="PAC"/>
</dbReference>
<dbReference type="Gene3D" id="3.40.50.2300">
    <property type="match status" value="1"/>
</dbReference>
<dbReference type="PROSITE" id="PS50113">
    <property type="entry name" value="PAC"/>
    <property type="match status" value="1"/>
</dbReference>
<accession>A0A2U2DWQ4</accession>
<evidence type="ECO:0000256" key="1">
    <source>
        <dbReference type="ARBA" id="ARBA00000085"/>
    </source>
</evidence>
<dbReference type="SUPFAM" id="SSF55785">
    <property type="entry name" value="PYP-like sensor domain (PAS domain)"/>
    <property type="match status" value="1"/>
</dbReference>
<keyword evidence="9" id="KW-1185">Reference proteome</keyword>
<dbReference type="EMBL" id="QFBC01000001">
    <property type="protein sequence ID" value="PWE57758.1"/>
    <property type="molecule type" value="Genomic_DNA"/>
</dbReference>
<dbReference type="InterPro" id="IPR035965">
    <property type="entry name" value="PAS-like_dom_sf"/>
</dbReference>
<evidence type="ECO:0000256" key="4">
    <source>
        <dbReference type="PROSITE-ProRule" id="PRU00169"/>
    </source>
</evidence>
<dbReference type="InterPro" id="IPR013655">
    <property type="entry name" value="PAS_fold_3"/>
</dbReference>
<dbReference type="PANTHER" id="PTHR43065">
    <property type="entry name" value="SENSOR HISTIDINE KINASE"/>
    <property type="match status" value="1"/>
</dbReference>
<feature type="modified residue" description="4-aspartylphosphate" evidence="4">
    <location>
        <position position="587"/>
    </location>
</feature>
<dbReference type="SUPFAM" id="SSF55874">
    <property type="entry name" value="ATPase domain of HSP90 chaperone/DNA topoisomerase II/histidine kinase"/>
    <property type="match status" value="1"/>
</dbReference>
<keyword evidence="8" id="KW-0808">Transferase</keyword>
<reference evidence="8 9" key="1">
    <citation type="submission" date="2018-05" db="EMBL/GenBank/DDBJ databases">
        <title>The draft genome of strain NS-104.</title>
        <authorList>
            <person name="Hang P."/>
            <person name="Jiang J."/>
        </authorList>
    </citation>
    <scope>NUCLEOTIDE SEQUENCE [LARGE SCALE GENOMIC DNA]</scope>
    <source>
        <strain evidence="8 9">NS-104</strain>
    </source>
</reference>
<dbReference type="GO" id="GO:0000155">
    <property type="term" value="F:phosphorelay sensor kinase activity"/>
    <property type="evidence" value="ECO:0007669"/>
    <property type="project" value="InterPro"/>
</dbReference>
<feature type="domain" description="Response regulatory" evidence="6">
    <location>
        <begin position="537"/>
        <end position="648"/>
    </location>
</feature>
<feature type="domain" description="PAC" evidence="7">
    <location>
        <begin position="192"/>
        <end position="244"/>
    </location>
</feature>
<dbReference type="SMART" id="SM00388">
    <property type="entry name" value="HisKA"/>
    <property type="match status" value="1"/>
</dbReference>
<evidence type="ECO:0000259" key="5">
    <source>
        <dbReference type="PROSITE" id="PS50109"/>
    </source>
</evidence>
<proteinExistence type="predicted"/>
<dbReference type="Gene3D" id="2.10.70.100">
    <property type="match status" value="1"/>
</dbReference>
<protein>
    <recommendedName>
        <fullName evidence="2">histidine kinase</fullName>
        <ecNumber evidence="2">2.7.13.3</ecNumber>
    </recommendedName>
</protein>
<dbReference type="PRINTS" id="PR00344">
    <property type="entry name" value="BCTRLSENSOR"/>
</dbReference>